<accession>A0A1X9NDG5</accession>
<dbReference type="PROSITE" id="PS00409">
    <property type="entry name" value="PROKAR_NTER_METHYL"/>
    <property type="match status" value="1"/>
</dbReference>
<keyword evidence="1" id="KW-0472">Membrane</keyword>
<keyword evidence="1" id="KW-1133">Transmembrane helix</keyword>
<dbReference type="InterPro" id="IPR012902">
    <property type="entry name" value="N_methyl_site"/>
</dbReference>
<organism evidence="2 3">
    <name type="scientific">Oceanicoccus sagamiensis</name>
    <dbReference type="NCBI Taxonomy" id="716816"/>
    <lineage>
        <taxon>Bacteria</taxon>
        <taxon>Pseudomonadati</taxon>
        <taxon>Pseudomonadota</taxon>
        <taxon>Gammaproteobacteria</taxon>
        <taxon>Cellvibrionales</taxon>
        <taxon>Spongiibacteraceae</taxon>
        <taxon>Oceanicoccus</taxon>
    </lineage>
</organism>
<dbReference type="RefSeq" id="WP_085757703.1">
    <property type="nucleotide sequence ID" value="NZ_CP019343.1"/>
</dbReference>
<dbReference type="OrthoDB" id="5737052at2"/>
<dbReference type="Proteomes" id="UP000193450">
    <property type="component" value="Chromosome"/>
</dbReference>
<evidence type="ECO:0008006" key="4">
    <source>
        <dbReference type="Google" id="ProtNLM"/>
    </source>
</evidence>
<reference evidence="2 3" key="1">
    <citation type="submission" date="2016-11" db="EMBL/GenBank/DDBJ databases">
        <title>Trade-off between light-utilization and light-protection in marine flavobacteria.</title>
        <authorList>
            <person name="Kumagai Y."/>
        </authorList>
    </citation>
    <scope>NUCLEOTIDE SEQUENCE [LARGE SCALE GENOMIC DNA]</scope>
    <source>
        <strain evidence="2 3">NBRC 107125</strain>
    </source>
</reference>
<dbReference type="Gene3D" id="3.30.700.10">
    <property type="entry name" value="Glycoprotein, Type 4 Pilin"/>
    <property type="match status" value="1"/>
</dbReference>
<sequence>MFKQKQTGFTLVELVIVIVLLGLLAATALPRFLNVTDDAQRASLEGVAGGFTTGLLLVRAQWVAEGNTQPAAEGVAVEMDGATIFVNENGWPAKTNNANNAGTTDMNDARCQQVWEGILQSPPTSVAGNGAVDGERFVITAQGGSTCRYALVINDAESPDYFFEYDVVTGTVTVTNP</sequence>
<keyword evidence="1" id="KW-0812">Transmembrane</keyword>
<evidence type="ECO:0000256" key="1">
    <source>
        <dbReference type="SAM" id="Phobius"/>
    </source>
</evidence>
<feature type="transmembrane region" description="Helical" evidence="1">
    <location>
        <begin position="12"/>
        <end position="33"/>
    </location>
</feature>
<dbReference type="InterPro" id="IPR045584">
    <property type="entry name" value="Pilin-like"/>
</dbReference>
<keyword evidence="3" id="KW-1185">Reference proteome</keyword>
<protein>
    <recommendedName>
        <fullName evidence="4">Pilin</fullName>
    </recommendedName>
</protein>
<dbReference type="EMBL" id="CP019343">
    <property type="protein sequence ID" value="ARN73589.1"/>
    <property type="molecule type" value="Genomic_DNA"/>
</dbReference>
<dbReference type="KEGG" id="osg:BST96_05315"/>
<proteinExistence type="predicted"/>
<name>A0A1X9NDG5_9GAMM</name>
<dbReference type="PANTHER" id="PTHR30093">
    <property type="entry name" value="GENERAL SECRETION PATHWAY PROTEIN G"/>
    <property type="match status" value="1"/>
</dbReference>
<evidence type="ECO:0000313" key="2">
    <source>
        <dbReference type="EMBL" id="ARN73589.1"/>
    </source>
</evidence>
<dbReference type="Pfam" id="PF07963">
    <property type="entry name" value="N_methyl"/>
    <property type="match status" value="1"/>
</dbReference>
<dbReference type="SUPFAM" id="SSF54523">
    <property type="entry name" value="Pili subunits"/>
    <property type="match status" value="1"/>
</dbReference>
<dbReference type="PANTHER" id="PTHR30093:SF46">
    <property type="entry name" value="MSHA MINOR PILIN PROTEIN MSHB"/>
    <property type="match status" value="1"/>
</dbReference>
<dbReference type="AlphaFoldDB" id="A0A1X9NDG5"/>
<dbReference type="STRING" id="716816.BST96_05315"/>
<dbReference type="NCBIfam" id="TIGR02532">
    <property type="entry name" value="IV_pilin_GFxxxE"/>
    <property type="match status" value="1"/>
</dbReference>
<gene>
    <name evidence="2" type="ORF">BST96_05315</name>
</gene>
<evidence type="ECO:0000313" key="3">
    <source>
        <dbReference type="Proteomes" id="UP000193450"/>
    </source>
</evidence>